<dbReference type="OrthoDB" id="1885452at2"/>
<feature type="domain" description="Atrophied bacterial Ig" evidence="2">
    <location>
        <begin position="1059"/>
        <end position="1152"/>
    </location>
</feature>
<evidence type="ECO:0000313" key="4">
    <source>
        <dbReference type="Proteomes" id="UP000001349"/>
    </source>
</evidence>
<dbReference type="eggNOG" id="COG3210">
    <property type="taxonomic scope" value="Bacteria"/>
</dbReference>
<dbReference type="InterPro" id="IPR046780">
    <property type="entry name" value="aBig_2"/>
</dbReference>
<dbReference type="eggNOG" id="COG2374">
    <property type="taxonomic scope" value="Bacteria"/>
</dbReference>
<gene>
    <name evidence="3" type="ordered locus">Ccel_3020</name>
</gene>
<name>B8I8Y0_RUMCH</name>
<dbReference type="Proteomes" id="UP000001349">
    <property type="component" value="Chromosome"/>
</dbReference>
<sequence length="1250" mass="124591" precursor="true">MTETRMRKGLAMLMVLCMLLTMLPMSVFAATTNVAVGTQVGTITAAAAEQSATFDVTTDAADTQPVTISWFTDISGGTSTTEPTGILASGSDVSSGGSTITVNGDNTTTAGNYYFKVTIDGITSSVVTLTVADPDAASVATVKGLVAGATYTMTQAEATDEATVKTAIETVIAGLALEGVTTSVTKVDYTPAVAGDVTTPAGTDGKYTFTVELSKGSASDTTATLTMTVTATPYDADAASVATVKGLVAGATYTMTQAEATDEATVKTAIETVIAGLALEGVTTSVTKVDYTPAVAGDVTTPAGTDGKYTFTVELSKGSASDTTATLTMTVTATPYDADAASVATVKGLVAGATYTMTQAEATDEATVKTAIETVIAGLALEGVTTSVTKVDYTPAVAGDVTTPAGTDGKYTFTVGLLKGSASDTTATLTMTVTATPYDADAASVATVKGLVAGATYTMTQAEATDEATVKIAIETVIAGLALDGVTTSVTKVDYTPAVAGDVTTPAGTDGTYTFTVGLLKGSASDTTATLTMTVTATPYDADAASVATVKGLVAGATYTMTQAEATDEATVKTAIETVIAGLALDGVTTSVTKVDYTPAVAGDVTTPAGTDGTYTFTVGLLKGSASDTTATLTMTVTATPYDADAASVATVKGLVAGATYTMTQAEATDEATVKTAIETVIAGLALDGVTTSVTKVDYTPAVAGDVTTPAGTDGKYTFTVGLLKGSASDTTATLTMTVAATPYDADAASVATVKGLVAGATYTMTQAEATDEATVKIAIETVIAGLALDGVTTSVTKVDYTPAVAGDVTTPAGTDGTYTFTVGLLKGSASDTTATLTMTVTATPYDADAASVATVKGLVAGATYTMTQAEATDEATVKTAIETVIAGLALEGVTTSVTKVDYTPAVAGDVTTPAGTDGKYTFTVELSKGSASDTTATLTMTVTATPYDADAASVATVKGLVAGATYTMTQAEATDEATVKTAIETVIAGLALEGVTTSVTKVDYTPAVAGDVTTPAGTDGKYTFTVELSKGSASDTTATLTMTVTATPYDADADAASVAADKAALTSDVIKGGNADLENVTGALAALPTVGSVNGSAITWVSDTPTVVSNNGQTVVRPAFGAGDATVTLTATITKGLVTDTKVFTLIVKQQDSGYTLAIGTESKGGAGCTRTITIGGANAGDLAGKYLVVQFTEGTGDNAKVSVVMISPASQSVTVSYQVDGTTVETWLTSAMPNLIDSDMGVIVYAHQ</sequence>
<dbReference type="HOGENOM" id="CLU_265798_0_0_9"/>
<accession>B8I8Y0</accession>
<dbReference type="RefSeq" id="WP_015926371.1">
    <property type="nucleotide sequence ID" value="NC_011898.1"/>
</dbReference>
<evidence type="ECO:0000256" key="1">
    <source>
        <dbReference type="SAM" id="SignalP"/>
    </source>
</evidence>
<proteinExistence type="predicted"/>
<protein>
    <recommendedName>
        <fullName evidence="2">Atrophied bacterial Ig domain-containing protein</fullName>
    </recommendedName>
</protein>
<reference evidence="3 4" key="1">
    <citation type="submission" date="2009-01" db="EMBL/GenBank/DDBJ databases">
        <title>Complete sequence of Clostridium cellulolyticum H10.</title>
        <authorList>
            <consortium name="US DOE Joint Genome Institute"/>
            <person name="Lucas S."/>
            <person name="Copeland A."/>
            <person name="Lapidus A."/>
            <person name="Glavina del Rio T."/>
            <person name="Dalin E."/>
            <person name="Tice H."/>
            <person name="Bruce D."/>
            <person name="Goodwin L."/>
            <person name="Pitluck S."/>
            <person name="Chertkov O."/>
            <person name="Saunders E."/>
            <person name="Brettin T."/>
            <person name="Detter J.C."/>
            <person name="Han C."/>
            <person name="Larimer F."/>
            <person name="Land M."/>
            <person name="Hauser L."/>
            <person name="Kyrpides N."/>
            <person name="Ivanova N."/>
            <person name="Zhou J."/>
            <person name="Richardson P."/>
        </authorList>
    </citation>
    <scope>NUCLEOTIDE SEQUENCE [LARGE SCALE GENOMIC DNA]</scope>
    <source>
        <strain evidence="4">ATCC 35319 / DSM 5812 / JCM 6584 / H10</strain>
    </source>
</reference>
<evidence type="ECO:0000259" key="2">
    <source>
        <dbReference type="Pfam" id="PF20578"/>
    </source>
</evidence>
<organism evidence="3 4">
    <name type="scientific">Ruminiclostridium cellulolyticum (strain ATCC 35319 / DSM 5812 / JCM 6584 / H10)</name>
    <name type="common">Clostridium cellulolyticum</name>
    <dbReference type="NCBI Taxonomy" id="394503"/>
    <lineage>
        <taxon>Bacteria</taxon>
        <taxon>Bacillati</taxon>
        <taxon>Bacillota</taxon>
        <taxon>Clostridia</taxon>
        <taxon>Eubacteriales</taxon>
        <taxon>Oscillospiraceae</taxon>
        <taxon>Ruminiclostridium</taxon>
    </lineage>
</organism>
<feature type="signal peptide" evidence="1">
    <location>
        <begin position="1"/>
        <end position="29"/>
    </location>
</feature>
<dbReference type="Pfam" id="PF20578">
    <property type="entry name" value="aBig_2"/>
    <property type="match status" value="1"/>
</dbReference>
<evidence type="ECO:0000313" key="3">
    <source>
        <dbReference type="EMBL" id="ACL77312.1"/>
    </source>
</evidence>
<dbReference type="KEGG" id="cce:Ccel_3020"/>
<dbReference type="AlphaFoldDB" id="B8I8Y0"/>
<dbReference type="eggNOG" id="COG5263">
    <property type="taxonomic scope" value="Bacteria"/>
</dbReference>
<keyword evidence="4" id="KW-1185">Reference proteome</keyword>
<dbReference type="EMBL" id="CP001348">
    <property type="protein sequence ID" value="ACL77312.1"/>
    <property type="molecule type" value="Genomic_DNA"/>
</dbReference>
<feature type="chain" id="PRO_5002874186" description="Atrophied bacterial Ig domain-containing protein" evidence="1">
    <location>
        <begin position="30"/>
        <end position="1250"/>
    </location>
</feature>
<dbReference type="STRING" id="394503.Ccel_3020"/>
<keyword evidence="1" id="KW-0732">Signal</keyword>